<comment type="caution">
    <text evidence="1">The sequence shown here is derived from an EMBL/GenBank/DDBJ whole genome shotgun (WGS) entry which is preliminary data.</text>
</comment>
<proteinExistence type="predicted"/>
<reference evidence="1" key="2">
    <citation type="submission" date="2022-01" db="EMBL/GenBank/DDBJ databases">
        <authorList>
            <person name="Yamashiro T."/>
            <person name="Shiraishi A."/>
            <person name="Satake H."/>
            <person name="Nakayama K."/>
        </authorList>
    </citation>
    <scope>NUCLEOTIDE SEQUENCE</scope>
</reference>
<dbReference type="EMBL" id="BQNB010019807">
    <property type="protein sequence ID" value="GJT89271.1"/>
    <property type="molecule type" value="Genomic_DNA"/>
</dbReference>
<gene>
    <name evidence="1" type="ORF">Tco_1070988</name>
</gene>
<protein>
    <submittedName>
        <fullName evidence="1">Uncharacterized protein</fullName>
    </submittedName>
</protein>
<accession>A0ABQ5HN14</accession>
<dbReference type="Proteomes" id="UP001151760">
    <property type="component" value="Unassembled WGS sequence"/>
</dbReference>
<keyword evidence="2" id="KW-1185">Reference proteome</keyword>
<sequence length="184" mass="20546">MSSSAKNQNKNKFYEFHGDKGHNTDDFIHLKKQIKETVKSGQLSHHIKELKQGNTKGDHPKAAKKGKAFRKEKALVIFMTLGHISLQVSFGDKEHSMSAWMNFMVVRSPSPYNGMIGRLRIRKIKVVISTAHGMFKFRVLEGVVTLQSSRVAPIKLRMVTKPTAGSILKTPAAEGGIKVAIHQE</sequence>
<name>A0ABQ5HN14_9ASTR</name>
<evidence type="ECO:0000313" key="1">
    <source>
        <dbReference type="EMBL" id="GJT89271.1"/>
    </source>
</evidence>
<organism evidence="1 2">
    <name type="scientific">Tanacetum coccineum</name>
    <dbReference type="NCBI Taxonomy" id="301880"/>
    <lineage>
        <taxon>Eukaryota</taxon>
        <taxon>Viridiplantae</taxon>
        <taxon>Streptophyta</taxon>
        <taxon>Embryophyta</taxon>
        <taxon>Tracheophyta</taxon>
        <taxon>Spermatophyta</taxon>
        <taxon>Magnoliopsida</taxon>
        <taxon>eudicotyledons</taxon>
        <taxon>Gunneridae</taxon>
        <taxon>Pentapetalae</taxon>
        <taxon>asterids</taxon>
        <taxon>campanulids</taxon>
        <taxon>Asterales</taxon>
        <taxon>Asteraceae</taxon>
        <taxon>Asteroideae</taxon>
        <taxon>Anthemideae</taxon>
        <taxon>Anthemidinae</taxon>
        <taxon>Tanacetum</taxon>
    </lineage>
</organism>
<evidence type="ECO:0000313" key="2">
    <source>
        <dbReference type="Proteomes" id="UP001151760"/>
    </source>
</evidence>
<reference evidence="1" key="1">
    <citation type="journal article" date="2022" name="Int. J. Mol. Sci.">
        <title>Draft Genome of Tanacetum Coccineum: Genomic Comparison of Closely Related Tanacetum-Family Plants.</title>
        <authorList>
            <person name="Yamashiro T."/>
            <person name="Shiraishi A."/>
            <person name="Nakayama K."/>
            <person name="Satake H."/>
        </authorList>
    </citation>
    <scope>NUCLEOTIDE SEQUENCE</scope>
</reference>